<evidence type="ECO:0000256" key="1">
    <source>
        <dbReference type="PIRSR" id="PIRSR016487-1"/>
    </source>
</evidence>
<dbReference type="InterPro" id="IPR033469">
    <property type="entry name" value="CYTH-like_dom_sf"/>
</dbReference>
<dbReference type="InterPro" id="IPR023577">
    <property type="entry name" value="CYTH_domain"/>
</dbReference>
<dbReference type="STRING" id="1802438.A2571_00515"/>
<proteinExistence type="predicted"/>
<dbReference type="Proteomes" id="UP000177043">
    <property type="component" value="Unassembled WGS sequence"/>
</dbReference>
<dbReference type="Gene3D" id="2.40.320.10">
    <property type="entry name" value="Hypothetical Protein Pfu-838710-001"/>
    <property type="match status" value="1"/>
</dbReference>
<comment type="caution">
    <text evidence="3">The sequence shown here is derived from an EMBL/GenBank/DDBJ whole genome shotgun (WGS) entry which is preliminary data.</text>
</comment>
<gene>
    <name evidence="3" type="ORF">A2571_00515</name>
</gene>
<dbReference type="PANTHER" id="PTHR40114">
    <property type="entry name" value="SLR0698 PROTEIN"/>
    <property type="match status" value="1"/>
</dbReference>
<dbReference type="PROSITE" id="PS51707">
    <property type="entry name" value="CYTH"/>
    <property type="match status" value="1"/>
</dbReference>
<evidence type="ECO:0000259" key="2">
    <source>
        <dbReference type="PROSITE" id="PS51707"/>
    </source>
</evidence>
<dbReference type="EMBL" id="MHTJ01000002">
    <property type="protein sequence ID" value="OHA58854.1"/>
    <property type="molecule type" value="Genomic_DNA"/>
</dbReference>
<feature type="domain" description="CYTH" evidence="2">
    <location>
        <begin position="6"/>
        <end position="159"/>
    </location>
</feature>
<dbReference type="SUPFAM" id="SSF55154">
    <property type="entry name" value="CYTH-like phosphatases"/>
    <property type="match status" value="1"/>
</dbReference>
<evidence type="ECO:0000313" key="4">
    <source>
        <dbReference type="Proteomes" id="UP000177043"/>
    </source>
</evidence>
<reference evidence="3 4" key="1">
    <citation type="journal article" date="2016" name="Nat. Commun.">
        <title>Thousands of microbial genomes shed light on interconnected biogeochemical processes in an aquifer system.</title>
        <authorList>
            <person name="Anantharaman K."/>
            <person name="Brown C.T."/>
            <person name="Hug L.A."/>
            <person name="Sharon I."/>
            <person name="Castelle C.J."/>
            <person name="Probst A.J."/>
            <person name="Thomas B.C."/>
            <person name="Singh A."/>
            <person name="Wilkins M.J."/>
            <person name="Karaoz U."/>
            <person name="Brodie E.L."/>
            <person name="Williams K.H."/>
            <person name="Hubbard S.S."/>
            <person name="Banfield J.F."/>
        </authorList>
    </citation>
    <scope>NUCLEOTIDE SEQUENCE [LARGE SCALE GENOMIC DNA]</scope>
</reference>
<dbReference type="PIRSF" id="PIRSF016487">
    <property type="entry name" value="CYTH_UCP016487"/>
    <property type="match status" value="1"/>
</dbReference>
<name>A0A1G2QE68_9BACT</name>
<dbReference type="AlphaFoldDB" id="A0A1G2QE68"/>
<sequence length="166" mass="19183">MSNPIGYEIERKFWLPTMPPLVVYVDHNQVPCLFIEQAYLPAEEGETRVRRSGRKYFLTVKKGEGLVRQETEVELPRVIYDSLRPLAVGRTVNKNRYFFKFGQLVLELDEYTGYLAGLVVLECEFKTEEEAHNFTLPDWAKLAVDVTSDKRFKNKSLSLALAPPRP</sequence>
<dbReference type="PANTHER" id="PTHR40114:SF1">
    <property type="entry name" value="SLR0698 PROTEIN"/>
    <property type="match status" value="1"/>
</dbReference>
<feature type="active site" description="Proton acceptor" evidence="1">
    <location>
        <position position="39"/>
    </location>
</feature>
<dbReference type="InterPro" id="IPR012042">
    <property type="entry name" value="NeuTTM/CthTTM-like"/>
</dbReference>
<dbReference type="Pfam" id="PF01928">
    <property type="entry name" value="CYTH"/>
    <property type="match status" value="1"/>
</dbReference>
<dbReference type="SMART" id="SM01118">
    <property type="entry name" value="CYTH"/>
    <property type="match status" value="1"/>
</dbReference>
<protein>
    <recommendedName>
        <fullName evidence="2">CYTH domain-containing protein</fullName>
    </recommendedName>
</protein>
<evidence type="ECO:0000313" key="3">
    <source>
        <dbReference type="EMBL" id="OHA58854.1"/>
    </source>
</evidence>
<organism evidence="3 4">
    <name type="scientific">Candidatus Vogelbacteria bacterium RIFOXYD1_FULL_44_32</name>
    <dbReference type="NCBI Taxonomy" id="1802438"/>
    <lineage>
        <taxon>Bacteria</taxon>
        <taxon>Candidatus Vogeliibacteriota</taxon>
    </lineage>
</organism>
<accession>A0A1G2QE68</accession>